<sequence length="114" mass="12427">MDTKNIGMLMKKLFITVMISLSLAGCATKQYAQAPSVTPEESKEFDCKVINQEIAKTRSIQNEIESTGQFDGRTVLGFMGDFGIGNGMAKSEARKKAQARLSQLESLKAIKCSS</sequence>
<name>E0SN61_DICD3</name>
<accession>E0SN61</accession>
<dbReference type="AlphaFoldDB" id="E0SN61"/>
<proteinExistence type="predicted"/>
<reference evidence="1 2" key="1">
    <citation type="journal article" date="2011" name="J. Bacteriol.">
        <title>Genome sequence of the plant-pathogenic bacterium Dickeya dadantii 3937.</title>
        <authorList>
            <person name="Glasner J.D."/>
            <person name="Yang C.H."/>
            <person name="Reverchon S."/>
            <person name="Hugouvieux-Cotte-Pattat N."/>
            <person name="Condemine G."/>
            <person name="Bohin J.P."/>
            <person name="Van Gijsegem F."/>
            <person name="Yang S."/>
            <person name="Franza T."/>
            <person name="Expert D."/>
            <person name="Plunkett G. III"/>
            <person name="San Francisco M.J."/>
            <person name="Charkowski A.O."/>
            <person name="Py B."/>
            <person name="Bell K."/>
            <person name="Rauscher L."/>
            <person name="Rodriguez-Palenzuela P."/>
            <person name="Toussaint A."/>
            <person name="Holeva M.C."/>
            <person name="He S.Y."/>
            <person name="Douet V."/>
            <person name="Boccara M."/>
            <person name="Blanco C."/>
            <person name="Toth I."/>
            <person name="Anderson B.D."/>
            <person name="Biehl B.S."/>
            <person name="Mau B."/>
            <person name="Flynn S.M."/>
            <person name="Barras F."/>
            <person name="Lindeberg M."/>
            <person name="Birch P.R."/>
            <person name="Tsuyumu S."/>
            <person name="Shi X."/>
            <person name="Hibbing M."/>
            <person name="Yap M.N."/>
            <person name="Carpentier M."/>
            <person name="Dassa E."/>
            <person name="Umehara M."/>
            <person name="Kim J.F."/>
            <person name="Rusch M."/>
            <person name="Soni P."/>
            <person name="Mayhew G.F."/>
            <person name="Fouts D.E."/>
            <person name="Gill S.R."/>
            <person name="Blattner F.R."/>
            <person name="Keen N.T."/>
            <person name="Perna N.T."/>
        </authorList>
    </citation>
    <scope>NUCLEOTIDE SEQUENCE [LARGE SCALE GENOMIC DNA]</scope>
    <source>
        <strain evidence="1 2">3937</strain>
    </source>
</reference>
<dbReference type="Proteomes" id="UP000006859">
    <property type="component" value="Chromosome"/>
</dbReference>
<evidence type="ECO:0008006" key="3">
    <source>
        <dbReference type="Google" id="ProtNLM"/>
    </source>
</evidence>
<dbReference type="KEGG" id="ddd:Dda3937_04377"/>
<dbReference type="PROSITE" id="PS51257">
    <property type="entry name" value="PROKAR_LIPOPROTEIN"/>
    <property type="match status" value="1"/>
</dbReference>
<protein>
    <recommendedName>
        <fullName evidence="3">Lipoprotein</fullName>
    </recommendedName>
</protein>
<organism evidence="1 2">
    <name type="scientific">Dickeya dadantii (strain 3937)</name>
    <name type="common">Erwinia chrysanthemi (strain 3937)</name>
    <dbReference type="NCBI Taxonomy" id="198628"/>
    <lineage>
        <taxon>Bacteria</taxon>
        <taxon>Pseudomonadati</taxon>
        <taxon>Pseudomonadota</taxon>
        <taxon>Gammaproteobacteria</taxon>
        <taxon>Enterobacterales</taxon>
        <taxon>Pectobacteriaceae</taxon>
        <taxon>Dickeya</taxon>
    </lineage>
</organism>
<dbReference type="eggNOG" id="ENOG5032SZA">
    <property type="taxonomic scope" value="Bacteria"/>
</dbReference>
<keyword evidence="2" id="KW-1185">Reference proteome</keyword>
<dbReference type="HOGENOM" id="CLU_167455_0_0_6"/>
<evidence type="ECO:0000313" key="2">
    <source>
        <dbReference type="Proteomes" id="UP000006859"/>
    </source>
</evidence>
<gene>
    <name evidence="1" type="ordered locus">Dda3937_04377</name>
</gene>
<evidence type="ECO:0000313" key="1">
    <source>
        <dbReference type="EMBL" id="ADM99507.1"/>
    </source>
</evidence>
<dbReference type="EMBL" id="CP002038">
    <property type="protein sequence ID" value="ADM99507.1"/>
    <property type="molecule type" value="Genomic_DNA"/>
</dbReference>